<dbReference type="Pfam" id="PF00252">
    <property type="entry name" value="Ribosomal_L16"/>
    <property type="match status" value="1"/>
</dbReference>
<gene>
    <name evidence="4" type="ORF">D6D85_02090</name>
    <name evidence="5" type="ORF">EF810_07730</name>
</gene>
<evidence type="ECO:0000256" key="3">
    <source>
        <dbReference type="ARBA" id="ARBA00023274"/>
    </source>
</evidence>
<dbReference type="CDD" id="cd01433">
    <property type="entry name" value="Ribosomal_L16_L10e"/>
    <property type="match status" value="1"/>
</dbReference>
<reference evidence="5 7" key="2">
    <citation type="journal article" date="2019" name="Nat. Microbiol.">
        <title>Wide diversity of methane and short-chain alkane metabolisms in uncultured archaea.</title>
        <authorList>
            <person name="Borrel G."/>
            <person name="Adam P.S."/>
            <person name="McKay L.J."/>
            <person name="Chen L.X."/>
            <person name="Sierra-Garcia I.N."/>
            <person name="Sieber C.M."/>
            <person name="Letourneur Q."/>
            <person name="Ghozlane A."/>
            <person name="Andersen G.L."/>
            <person name="Li W.J."/>
            <person name="Hallam S.J."/>
            <person name="Muyzer G."/>
            <person name="de Oliveira V.M."/>
            <person name="Inskeep W.P."/>
            <person name="Banfield J.F."/>
            <person name="Gribaldo S."/>
        </authorList>
    </citation>
    <scope>NUCLEOTIDE SEQUENCE [LARGE SCALE GENOMIC DNA]</scope>
    <source>
        <strain evidence="5">NM4</strain>
    </source>
</reference>
<comment type="caution">
    <text evidence="4">The sequence shown here is derived from an EMBL/GenBank/DDBJ whole genome shotgun (WGS) entry which is preliminary data.</text>
</comment>
<dbReference type="AlphaFoldDB" id="A0A429GVK4"/>
<evidence type="ECO:0000313" key="5">
    <source>
        <dbReference type="EMBL" id="RZN58336.1"/>
    </source>
</evidence>
<dbReference type="SUPFAM" id="SSF54686">
    <property type="entry name" value="Ribosomal protein L16p/L10e"/>
    <property type="match status" value="1"/>
</dbReference>
<dbReference type="InterPro" id="IPR036920">
    <property type="entry name" value="Ribosomal_uL16_sf"/>
</dbReference>
<evidence type="ECO:0000313" key="7">
    <source>
        <dbReference type="Proteomes" id="UP000316217"/>
    </source>
</evidence>
<protein>
    <submittedName>
        <fullName evidence="4">50S ribosomal protein L16</fullName>
    </submittedName>
</protein>
<sequence length="174" mass="19761">MSTRPGRNYRALQRPYTRKEYIRSIPPSKITKFVHGNPEGAYDYEIKIVATASFQVKSNALEAARMSVLSQLRNSVPEEFFLFKVVPYPHQVIRRHALAGVHKAERLQKGMRLAFGKPDGRAARIMKGQEIMVLRVRAQDLELAKEAIRIGKLKLPHMTKVVVERIAGNEKKGA</sequence>
<proteinExistence type="inferred from homology"/>
<dbReference type="InterPro" id="IPR047873">
    <property type="entry name" value="Ribosomal_uL16"/>
</dbReference>
<dbReference type="Proteomes" id="UP000316217">
    <property type="component" value="Unassembled WGS sequence"/>
</dbReference>
<dbReference type="PIRSF" id="PIRSF005590">
    <property type="entry name" value="Ribosomal_L10"/>
    <property type="match status" value="1"/>
</dbReference>
<comment type="similarity">
    <text evidence="1">Belongs to the universal ribosomal protein uL16 family.</text>
</comment>
<evidence type="ECO:0000313" key="6">
    <source>
        <dbReference type="Proteomes" id="UP000277582"/>
    </source>
</evidence>
<dbReference type="EMBL" id="RXII01000120">
    <property type="protein sequence ID" value="RZN58336.1"/>
    <property type="molecule type" value="Genomic_DNA"/>
</dbReference>
<dbReference type="PANTHER" id="PTHR11726">
    <property type="entry name" value="60S RIBOSOMAL PROTEIN L10"/>
    <property type="match status" value="1"/>
</dbReference>
<dbReference type="EMBL" id="RCOS01000027">
    <property type="protein sequence ID" value="RSN77795.1"/>
    <property type="molecule type" value="Genomic_DNA"/>
</dbReference>
<dbReference type="InterPro" id="IPR001197">
    <property type="entry name" value="Ribosomal_uL16_euk_arch"/>
</dbReference>
<keyword evidence="2 4" id="KW-0689">Ribosomal protein</keyword>
<organism evidence="4 6">
    <name type="scientific">Candidatus Methanodesulfokora washburnensis</name>
    <dbReference type="NCBI Taxonomy" id="2478471"/>
    <lineage>
        <taxon>Archaea</taxon>
        <taxon>Thermoproteota</taxon>
        <taxon>Candidatus Korarchaeia</taxon>
        <taxon>Candidatus Korarchaeia incertae sedis</taxon>
        <taxon>Candidatus Methanodesulfokora</taxon>
    </lineage>
</organism>
<dbReference type="GO" id="GO:1990904">
    <property type="term" value="C:ribonucleoprotein complex"/>
    <property type="evidence" value="ECO:0007669"/>
    <property type="project" value="UniProtKB-KW"/>
</dbReference>
<dbReference type="NCBIfam" id="NF003239">
    <property type="entry name" value="PRK04199.1-4"/>
    <property type="match status" value="1"/>
</dbReference>
<keyword evidence="6" id="KW-1185">Reference proteome</keyword>
<dbReference type="InterPro" id="IPR016180">
    <property type="entry name" value="Ribosomal_uL16_dom"/>
</dbReference>
<evidence type="ECO:0000256" key="1">
    <source>
        <dbReference type="ARBA" id="ARBA00008931"/>
    </source>
</evidence>
<dbReference type="GO" id="GO:0005840">
    <property type="term" value="C:ribosome"/>
    <property type="evidence" value="ECO:0007669"/>
    <property type="project" value="UniProtKB-KW"/>
</dbReference>
<dbReference type="GO" id="GO:0003735">
    <property type="term" value="F:structural constituent of ribosome"/>
    <property type="evidence" value="ECO:0007669"/>
    <property type="project" value="InterPro"/>
</dbReference>
<name>A0A429GVK4_9CREN</name>
<accession>A0A429GVK4</accession>
<keyword evidence="3" id="KW-0687">Ribonucleoprotein</keyword>
<evidence type="ECO:0000256" key="2">
    <source>
        <dbReference type="ARBA" id="ARBA00022980"/>
    </source>
</evidence>
<dbReference type="OrthoDB" id="30538at2157"/>
<dbReference type="GO" id="GO:0006412">
    <property type="term" value="P:translation"/>
    <property type="evidence" value="ECO:0007669"/>
    <property type="project" value="InterPro"/>
</dbReference>
<evidence type="ECO:0000313" key="4">
    <source>
        <dbReference type="EMBL" id="RSN77795.1"/>
    </source>
</evidence>
<dbReference type="Gene3D" id="3.90.1170.10">
    <property type="entry name" value="Ribosomal protein L10e/L16"/>
    <property type="match status" value="1"/>
</dbReference>
<reference evidence="4 6" key="1">
    <citation type="submission" date="2018-10" db="EMBL/GenBank/DDBJ databases">
        <title>Co-occurring genomic capacity for anaerobic methane metabolism and dissimilatory sulfite reduction discovered in the Korarchaeota.</title>
        <authorList>
            <person name="Mckay L.J."/>
            <person name="Dlakic M."/>
            <person name="Fields M.W."/>
            <person name="Delmont T.O."/>
            <person name="Eren A.M."/>
            <person name="Jay Z.J."/>
            <person name="Klingelsmith K.B."/>
            <person name="Rusch D.B."/>
            <person name="Inskeep W.P."/>
        </authorList>
    </citation>
    <scope>NUCLEOTIDE SEQUENCE [LARGE SCALE GENOMIC DNA]</scope>
    <source>
        <strain evidence="4 6">MDKW</strain>
    </source>
</reference>
<dbReference type="Proteomes" id="UP000277582">
    <property type="component" value="Unassembled WGS sequence"/>
</dbReference>
<dbReference type="RefSeq" id="WP_125670410.1">
    <property type="nucleotide sequence ID" value="NZ_RCOS01000027.1"/>
</dbReference>